<dbReference type="EMBL" id="PVXL01000044">
    <property type="protein sequence ID" value="PRR72821.1"/>
    <property type="molecule type" value="Genomic_DNA"/>
</dbReference>
<dbReference type="InterPro" id="IPR005226">
    <property type="entry name" value="UPF0014_fam"/>
</dbReference>
<feature type="transmembrane region" description="Helical" evidence="6">
    <location>
        <begin position="64"/>
        <end position="82"/>
    </location>
</feature>
<comment type="similarity">
    <text evidence="2">Belongs to the UPF0014 family.</text>
</comment>
<protein>
    <recommendedName>
        <fullName evidence="9">Iron export permease protein FetB</fullName>
    </recommendedName>
</protein>
<dbReference type="RefSeq" id="WP_054935536.1">
    <property type="nucleotide sequence ID" value="NZ_PVXL01000044.1"/>
</dbReference>
<feature type="transmembrane region" description="Helical" evidence="6">
    <location>
        <begin position="94"/>
        <end position="115"/>
    </location>
</feature>
<feature type="transmembrane region" description="Helical" evidence="6">
    <location>
        <begin position="127"/>
        <end position="146"/>
    </location>
</feature>
<dbReference type="GO" id="GO:0005886">
    <property type="term" value="C:plasma membrane"/>
    <property type="evidence" value="ECO:0007669"/>
    <property type="project" value="TreeGrafter"/>
</dbReference>
<evidence type="ECO:0008006" key="9">
    <source>
        <dbReference type="Google" id="ProtNLM"/>
    </source>
</evidence>
<evidence type="ECO:0000256" key="1">
    <source>
        <dbReference type="ARBA" id="ARBA00004141"/>
    </source>
</evidence>
<sequence>MNAIDIGPLQLVFSLGFVLLAGVSSLILNLNLHRDIAWGTVRTITQLFLMGYLLKYVFQLQSAWMVLLIFAGMIFFAARIIAGRVKVRNIPFITPTIISMFISYMLVTFVVTAVIVRVKPWYEPSYFIPLGGMIVGNSMNAIAITLERLFGDLRKQREIIEMYLSLGADYREASADILRQAISAGMIPSINSMMGVGIVFLPGIMSGQIIAGANPVVAVKYQIVVMLMLVGSTALGSILVTYLVRRRCFTPDHRLLVPAER</sequence>
<keyword evidence="8" id="KW-1185">Reference proteome</keyword>
<evidence type="ECO:0000256" key="2">
    <source>
        <dbReference type="ARBA" id="ARBA00005268"/>
    </source>
</evidence>
<dbReference type="Pfam" id="PF03649">
    <property type="entry name" value="UPF0014"/>
    <property type="match status" value="1"/>
</dbReference>
<evidence type="ECO:0000313" key="7">
    <source>
        <dbReference type="EMBL" id="PRR72821.1"/>
    </source>
</evidence>
<dbReference type="AlphaFoldDB" id="A0A9X7J2Y4"/>
<keyword evidence="5 6" id="KW-0472">Membrane</keyword>
<evidence type="ECO:0000256" key="4">
    <source>
        <dbReference type="ARBA" id="ARBA00022989"/>
    </source>
</evidence>
<feature type="transmembrane region" description="Helical" evidence="6">
    <location>
        <begin position="193"/>
        <end position="211"/>
    </location>
</feature>
<evidence type="ECO:0000256" key="6">
    <source>
        <dbReference type="SAM" id="Phobius"/>
    </source>
</evidence>
<accession>A0A9X7J2Y4</accession>
<comment type="caution">
    <text evidence="7">The sequence shown here is derived from an EMBL/GenBank/DDBJ whole genome shotgun (WGS) entry which is preliminary data.</text>
</comment>
<name>A0A9X7J2Y4_9FIRM</name>
<comment type="subcellular location">
    <subcellularLocation>
        <location evidence="1">Membrane</location>
        <topology evidence="1">Multi-pass membrane protein</topology>
    </subcellularLocation>
</comment>
<evidence type="ECO:0000256" key="5">
    <source>
        <dbReference type="ARBA" id="ARBA00023136"/>
    </source>
</evidence>
<dbReference type="Proteomes" id="UP000239430">
    <property type="component" value="Unassembled WGS sequence"/>
</dbReference>
<evidence type="ECO:0000256" key="3">
    <source>
        <dbReference type="ARBA" id="ARBA00022692"/>
    </source>
</evidence>
<organism evidence="7 8">
    <name type="scientific">Neomoorella stamsii</name>
    <dbReference type="NCBI Taxonomy" id="1266720"/>
    <lineage>
        <taxon>Bacteria</taxon>
        <taxon>Bacillati</taxon>
        <taxon>Bacillota</taxon>
        <taxon>Clostridia</taxon>
        <taxon>Neomoorellales</taxon>
        <taxon>Neomoorellaceae</taxon>
        <taxon>Neomoorella</taxon>
    </lineage>
</organism>
<feature type="transmembrane region" description="Helical" evidence="6">
    <location>
        <begin position="6"/>
        <end position="28"/>
    </location>
</feature>
<dbReference type="PANTHER" id="PTHR30028">
    <property type="entry name" value="UPF0014 INNER MEMBRANE PROTEIN YBBM-RELATED"/>
    <property type="match status" value="1"/>
</dbReference>
<evidence type="ECO:0000313" key="8">
    <source>
        <dbReference type="Proteomes" id="UP000239430"/>
    </source>
</evidence>
<dbReference type="PANTHER" id="PTHR30028:SF0">
    <property type="entry name" value="PROTEIN ALUMINUM SENSITIVE 3"/>
    <property type="match status" value="1"/>
</dbReference>
<reference evidence="7 8" key="1">
    <citation type="submission" date="2018-03" db="EMBL/GenBank/DDBJ databases">
        <title>Genome sequence of Moorella stamsii DSM 26217.</title>
        <authorList>
            <person name="Poehlein A."/>
            <person name="Daniel R."/>
        </authorList>
    </citation>
    <scope>NUCLEOTIDE SEQUENCE [LARGE SCALE GENOMIC DNA]</scope>
    <source>
        <strain evidence="8">DSM 26217</strain>
    </source>
</reference>
<proteinExistence type="inferred from homology"/>
<feature type="transmembrane region" description="Helical" evidence="6">
    <location>
        <begin position="223"/>
        <end position="244"/>
    </location>
</feature>
<keyword evidence="3 6" id="KW-0812">Transmembrane</keyword>
<keyword evidence="4 6" id="KW-1133">Transmembrane helix</keyword>
<gene>
    <name evidence="7" type="ORF">MOST_17150</name>
</gene>